<dbReference type="EMBL" id="HBNR01016221">
    <property type="protein sequence ID" value="CAE4571059.1"/>
    <property type="molecule type" value="Transcribed_RNA"/>
</dbReference>
<evidence type="ECO:0000313" key="2">
    <source>
        <dbReference type="EMBL" id="CAE4571059.1"/>
    </source>
</evidence>
<dbReference type="AlphaFoldDB" id="A0A6T0V9H0"/>
<sequence>MSSLGSSAAPRGIGLTLNRAKALLQELLSGVSSPRFQKKLATVTSAWGRRELVLNVQREVLPCYGFDGSEYGFEEVAVALHPFLSDSKILELSEAIARKLTLPQSACAAVGEASYAPDFGVRLLGLAEARNCRAVDTQEAEGKHERAAPEPDIAESTADLAAPESSIWRESKRVYAAPVTAILEFLRSFAQLECRTEC</sequence>
<proteinExistence type="predicted"/>
<reference evidence="2" key="1">
    <citation type="submission" date="2021-01" db="EMBL/GenBank/DDBJ databases">
        <authorList>
            <person name="Corre E."/>
            <person name="Pelletier E."/>
            <person name="Niang G."/>
            <person name="Scheremetjew M."/>
            <person name="Finn R."/>
            <person name="Kale V."/>
            <person name="Holt S."/>
            <person name="Cochrane G."/>
            <person name="Meng A."/>
            <person name="Brown T."/>
            <person name="Cohen L."/>
        </authorList>
    </citation>
    <scope>NUCLEOTIDE SEQUENCE</scope>
    <source>
        <strain evidence="2">CCMP3105</strain>
    </source>
</reference>
<protein>
    <recommendedName>
        <fullName evidence="3">Protein C10</fullName>
    </recommendedName>
</protein>
<name>A0A6T0V9H0_9DINO</name>
<organism evidence="2">
    <name type="scientific">Alexandrium monilatum</name>
    <dbReference type="NCBI Taxonomy" id="311494"/>
    <lineage>
        <taxon>Eukaryota</taxon>
        <taxon>Sar</taxon>
        <taxon>Alveolata</taxon>
        <taxon>Dinophyceae</taxon>
        <taxon>Gonyaulacales</taxon>
        <taxon>Pyrocystaceae</taxon>
        <taxon>Alexandrium</taxon>
    </lineage>
</organism>
<dbReference type="EMBL" id="HBNR01016220">
    <property type="protein sequence ID" value="CAE4571058.1"/>
    <property type="molecule type" value="Transcribed_RNA"/>
</dbReference>
<gene>
    <name evidence="1" type="ORF">AMON00008_LOCUS10677</name>
    <name evidence="2" type="ORF">AMON00008_LOCUS10678</name>
</gene>
<evidence type="ECO:0008006" key="3">
    <source>
        <dbReference type="Google" id="ProtNLM"/>
    </source>
</evidence>
<evidence type="ECO:0000313" key="1">
    <source>
        <dbReference type="EMBL" id="CAE4571058.1"/>
    </source>
</evidence>
<accession>A0A6T0V9H0</accession>